<evidence type="ECO:0000313" key="1">
    <source>
        <dbReference type="EMBL" id="KAG1786129.1"/>
    </source>
</evidence>
<name>A0A9P7ADI6_9AGAM</name>
<comment type="caution">
    <text evidence="1">The sequence shown here is derived from an EMBL/GenBank/DDBJ whole genome shotgun (WGS) entry which is preliminary data.</text>
</comment>
<keyword evidence="2" id="KW-1185">Reference proteome</keyword>
<evidence type="ECO:0000313" key="2">
    <source>
        <dbReference type="Proteomes" id="UP000719766"/>
    </source>
</evidence>
<dbReference type="Proteomes" id="UP000719766">
    <property type="component" value="Unassembled WGS sequence"/>
</dbReference>
<dbReference type="OrthoDB" id="3252362at2759"/>
<dbReference type="RefSeq" id="XP_041153599.1">
    <property type="nucleotide sequence ID" value="XM_041307695.1"/>
</dbReference>
<dbReference type="AlphaFoldDB" id="A0A9P7ADI6"/>
<dbReference type="GeneID" id="64601459"/>
<sequence length="396" mass="44925">MSDSEFDAWFQVMSEFHGLRHFKRGLSAVSQWTCTEHKEMQCVILGVIAGAVEPRMFQAVRAVLDFIYYAQYQAHTDTTLMRMQDALDIFHTNKEVFVELGLREHFNIPKFHSMRHYVQAIRSLGSTDGFNSESPERLHIDYAKDAYQVSNKVDYIAQMTHWLELQEAIFCHGIYLQWSASQSDRPFDLDALEDQDEDHEAAGLESGTADSLLSQFIPSGLLTSHGYRVAKSCPFPNVSVSRLQTIFGAIDFIPVLQTFLDHHFPRSSVSASNYDRFDVFKSILLILPKKSHVSDLKQLNCLRAHPPIPNRDRRKPAAPAHFDVAFVVEDHELWKSGTGLVLRLCTKGRTDSEGLGFSSCAAPLTRVCALNFRMMSEESPRTSEARESSEGLSRRV</sequence>
<proteinExistence type="predicted"/>
<protein>
    <submittedName>
        <fullName evidence="1">Uncharacterized protein</fullName>
    </submittedName>
</protein>
<gene>
    <name evidence="1" type="ORF">HD556DRAFT_1449985</name>
</gene>
<organism evidence="1 2">
    <name type="scientific">Suillus plorans</name>
    <dbReference type="NCBI Taxonomy" id="116603"/>
    <lineage>
        <taxon>Eukaryota</taxon>
        <taxon>Fungi</taxon>
        <taxon>Dikarya</taxon>
        <taxon>Basidiomycota</taxon>
        <taxon>Agaricomycotina</taxon>
        <taxon>Agaricomycetes</taxon>
        <taxon>Agaricomycetidae</taxon>
        <taxon>Boletales</taxon>
        <taxon>Suillineae</taxon>
        <taxon>Suillaceae</taxon>
        <taxon>Suillus</taxon>
    </lineage>
</organism>
<reference evidence="1" key="1">
    <citation type="journal article" date="2020" name="New Phytol.">
        <title>Comparative genomics reveals dynamic genome evolution in host specialist ectomycorrhizal fungi.</title>
        <authorList>
            <person name="Lofgren L.A."/>
            <person name="Nguyen N.H."/>
            <person name="Vilgalys R."/>
            <person name="Ruytinx J."/>
            <person name="Liao H.L."/>
            <person name="Branco S."/>
            <person name="Kuo A."/>
            <person name="LaButti K."/>
            <person name="Lipzen A."/>
            <person name="Andreopoulos W."/>
            <person name="Pangilinan J."/>
            <person name="Riley R."/>
            <person name="Hundley H."/>
            <person name="Na H."/>
            <person name="Barry K."/>
            <person name="Grigoriev I.V."/>
            <person name="Stajich J.E."/>
            <person name="Kennedy P.G."/>
        </authorList>
    </citation>
    <scope>NUCLEOTIDE SEQUENCE</scope>
    <source>
        <strain evidence="1">S12</strain>
    </source>
</reference>
<dbReference type="EMBL" id="JABBWE010000097">
    <property type="protein sequence ID" value="KAG1786129.1"/>
    <property type="molecule type" value="Genomic_DNA"/>
</dbReference>
<accession>A0A9P7ADI6</accession>